<sequence>MAEYEYPVTDLVVVNYNKLQQKDAVEAANMYSACVEQGFFYLDLGDSKSDVILQTVNELFEVTKDYKPLGLDHGNVENQKDGCEGLRVGY</sequence>
<protein>
    <submittedName>
        <fullName evidence="1">Uncharacterized protein</fullName>
    </submittedName>
</protein>
<name>A0AAN9YBZ3_9PEZI</name>
<dbReference type="AlphaFoldDB" id="A0AAN9YBZ3"/>
<proteinExistence type="predicted"/>
<accession>A0AAN9YBZ3</accession>
<evidence type="ECO:0000313" key="2">
    <source>
        <dbReference type="Proteomes" id="UP001320245"/>
    </source>
</evidence>
<organism evidence="1 2">
    <name type="scientific">Cytospora paraplurivora</name>
    <dbReference type="NCBI Taxonomy" id="2898453"/>
    <lineage>
        <taxon>Eukaryota</taxon>
        <taxon>Fungi</taxon>
        <taxon>Dikarya</taxon>
        <taxon>Ascomycota</taxon>
        <taxon>Pezizomycotina</taxon>
        <taxon>Sordariomycetes</taxon>
        <taxon>Sordariomycetidae</taxon>
        <taxon>Diaporthales</taxon>
        <taxon>Cytosporaceae</taxon>
        <taxon>Cytospora</taxon>
    </lineage>
</organism>
<comment type="caution">
    <text evidence="1">The sequence shown here is derived from an EMBL/GenBank/DDBJ whole genome shotgun (WGS) entry which is preliminary data.</text>
</comment>
<reference evidence="1 2" key="1">
    <citation type="journal article" date="2023" name="PLoS ONE">
        <title>Cytospora paraplurivora sp. nov. isolated from orchards with fruit tree decline syndrome in Ontario, Canada.</title>
        <authorList>
            <person name="Ilyukhin E."/>
            <person name="Nguyen H.D.T."/>
            <person name="Castle A.J."/>
            <person name="Ellouze W."/>
        </authorList>
    </citation>
    <scope>NUCLEOTIDE SEQUENCE [LARGE SCALE GENOMIC DNA]</scope>
    <source>
        <strain evidence="1 2">FDS-564</strain>
    </source>
</reference>
<dbReference type="Proteomes" id="UP001320245">
    <property type="component" value="Unassembled WGS sequence"/>
</dbReference>
<keyword evidence="2" id="KW-1185">Reference proteome</keyword>
<gene>
    <name evidence="1" type="ORF">SLS53_007972</name>
</gene>
<evidence type="ECO:0000313" key="1">
    <source>
        <dbReference type="EMBL" id="KAK7733977.1"/>
    </source>
</evidence>
<dbReference type="EMBL" id="JAJSPL020000044">
    <property type="protein sequence ID" value="KAK7733977.1"/>
    <property type="molecule type" value="Genomic_DNA"/>
</dbReference>